<dbReference type="SUPFAM" id="SSF46894">
    <property type="entry name" value="C-terminal effector domain of the bipartite response regulators"/>
    <property type="match status" value="1"/>
</dbReference>
<evidence type="ECO:0008006" key="9">
    <source>
        <dbReference type="Google" id="ProtNLM"/>
    </source>
</evidence>
<dbReference type="AlphaFoldDB" id="A0A0F9R1X3"/>
<dbReference type="InterPro" id="IPR001867">
    <property type="entry name" value="OmpR/PhoB-type_DNA-bd"/>
</dbReference>
<keyword evidence="5" id="KW-0804">Transcription</keyword>
<keyword evidence="2" id="KW-0902">Two-component regulatory system</keyword>
<dbReference type="InterPro" id="IPR016032">
    <property type="entry name" value="Sig_transdc_resp-reg_C-effctor"/>
</dbReference>
<feature type="domain" description="OmpR/PhoB-type" evidence="7">
    <location>
        <begin position="132"/>
        <end position="228"/>
    </location>
</feature>
<evidence type="ECO:0000256" key="5">
    <source>
        <dbReference type="ARBA" id="ARBA00023163"/>
    </source>
</evidence>
<dbReference type="Gene3D" id="6.10.250.690">
    <property type="match status" value="1"/>
</dbReference>
<dbReference type="GO" id="GO:0000156">
    <property type="term" value="F:phosphorelay response regulator activity"/>
    <property type="evidence" value="ECO:0007669"/>
    <property type="project" value="TreeGrafter"/>
</dbReference>
<dbReference type="Pfam" id="PF00072">
    <property type="entry name" value="Response_reg"/>
    <property type="match status" value="1"/>
</dbReference>
<evidence type="ECO:0000256" key="1">
    <source>
        <dbReference type="ARBA" id="ARBA00022553"/>
    </source>
</evidence>
<dbReference type="PANTHER" id="PTHR48111">
    <property type="entry name" value="REGULATOR OF RPOS"/>
    <property type="match status" value="1"/>
</dbReference>
<dbReference type="GO" id="GO:0032993">
    <property type="term" value="C:protein-DNA complex"/>
    <property type="evidence" value="ECO:0007669"/>
    <property type="project" value="TreeGrafter"/>
</dbReference>
<evidence type="ECO:0000259" key="6">
    <source>
        <dbReference type="PROSITE" id="PS50110"/>
    </source>
</evidence>
<dbReference type="SUPFAM" id="SSF52172">
    <property type="entry name" value="CheY-like"/>
    <property type="match status" value="1"/>
</dbReference>
<feature type="domain" description="Response regulatory" evidence="6">
    <location>
        <begin position="3"/>
        <end position="119"/>
    </location>
</feature>
<dbReference type="PROSITE" id="PS51755">
    <property type="entry name" value="OMPR_PHOB"/>
    <property type="match status" value="1"/>
</dbReference>
<name>A0A0F9R1X3_9ZZZZ</name>
<accession>A0A0F9R1X3</accession>
<gene>
    <name evidence="8" type="ORF">LCGC14_1026000</name>
</gene>
<dbReference type="SMART" id="SM00862">
    <property type="entry name" value="Trans_reg_C"/>
    <property type="match status" value="1"/>
</dbReference>
<dbReference type="Gene3D" id="1.10.10.10">
    <property type="entry name" value="Winged helix-like DNA-binding domain superfamily/Winged helix DNA-binding domain"/>
    <property type="match status" value="1"/>
</dbReference>
<dbReference type="PANTHER" id="PTHR48111:SF21">
    <property type="entry name" value="DNA-BINDING DUAL MASTER TRANSCRIPTIONAL REGULATOR RPAA"/>
    <property type="match status" value="1"/>
</dbReference>
<dbReference type="Pfam" id="PF00486">
    <property type="entry name" value="Trans_reg_C"/>
    <property type="match status" value="1"/>
</dbReference>
<dbReference type="InterPro" id="IPR001789">
    <property type="entry name" value="Sig_transdc_resp-reg_receiver"/>
</dbReference>
<dbReference type="GO" id="GO:0005829">
    <property type="term" value="C:cytosol"/>
    <property type="evidence" value="ECO:0007669"/>
    <property type="project" value="TreeGrafter"/>
</dbReference>
<reference evidence="8" key="1">
    <citation type="journal article" date="2015" name="Nature">
        <title>Complex archaea that bridge the gap between prokaryotes and eukaryotes.</title>
        <authorList>
            <person name="Spang A."/>
            <person name="Saw J.H."/>
            <person name="Jorgensen S.L."/>
            <person name="Zaremba-Niedzwiedzka K."/>
            <person name="Martijn J."/>
            <person name="Lind A.E."/>
            <person name="van Eijk R."/>
            <person name="Schleper C."/>
            <person name="Guy L."/>
            <person name="Ettema T.J."/>
        </authorList>
    </citation>
    <scope>NUCLEOTIDE SEQUENCE</scope>
</reference>
<protein>
    <recommendedName>
        <fullName evidence="9">Proteobacterial dedicated sortase system response regulator</fullName>
    </recommendedName>
</protein>
<evidence type="ECO:0000259" key="7">
    <source>
        <dbReference type="PROSITE" id="PS51755"/>
    </source>
</evidence>
<evidence type="ECO:0000256" key="3">
    <source>
        <dbReference type="ARBA" id="ARBA00023015"/>
    </source>
</evidence>
<evidence type="ECO:0000313" key="8">
    <source>
        <dbReference type="EMBL" id="KKN11488.1"/>
    </source>
</evidence>
<dbReference type="InterPro" id="IPR011006">
    <property type="entry name" value="CheY-like_superfamily"/>
</dbReference>
<sequence>MKKIAIVEDEPAIRENYIEMLSAQGYQVSGFADRACAEAEFKNALPDLAIVDIGLGHEIDGGFLLCQTLRSLSKTLPIIFLTARDSEIDTVCGLRMGADDYLTKDISLAHLAARIGALFRRMEALEQPADANALITRGQLTLDTQRMQVFWQQQLVDLTVTEFWMLHSLAQRPGHVKSRNELMSDAKIYVDDSTITSHVKRIRKKFIALDIAFDCIDTVYGMGYRWEQH</sequence>
<organism evidence="8">
    <name type="scientific">marine sediment metagenome</name>
    <dbReference type="NCBI Taxonomy" id="412755"/>
    <lineage>
        <taxon>unclassified sequences</taxon>
        <taxon>metagenomes</taxon>
        <taxon>ecological metagenomes</taxon>
    </lineage>
</organism>
<evidence type="ECO:0000256" key="2">
    <source>
        <dbReference type="ARBA" id="ARBA00023012"/>
    </source>
</evidence>
<dbReference type="PROSITE" id="PS50110">
    <property type="entry name" value="RESPONSE_REGULATORY"/>
    <property type="match status" value="1"/>
</dbReference>
<keyword evidence="4" id="KW-0238">DNA-binding</keyword>
<keyword evidence="3" id="KW-0805">Transcription regulation</keyword>
<dbReference type="InterPro" id="IPR039420">
    <property type="entry name" value="WalR-like"/>
</dbReference>
<dbReference type="CDD" id="cd00383">
    <property type="entry name" value="trans_reg_C"/>
    <property type="match status" value="1"/>
</dbReference>
<dbReference type="InterPro" id="IPR036388">
    <property type="entry name" value="WH-like_DNA-bd_sf"/>
</dbReference>
<dbReference type="GO" id="GO:0000976">
    <property type="term" value="F:transcription cis-regulatory region binding"/>
    <property type="evidence" value="ECO:0007669"/>
    <property type="project" value="TreeGrafter"/>
</dbReference>
<dbReference type="InterPro" id="IPR022305">
    <property type="entry name" value="Response_regulator"/>
</dbReference>
<keyword evidence="1" id="KW-0597">Phosphoprotein</keyword>
<dbReference type="NCBIfam" id="TIGR03787">
    <property type="entry name" value="marine_sort_RR"/>
    <property type="match status" value="1"/>
</dbReference>
<dbReference type="EMBL" id="LAZR01004130">
    <property type="protein sequence ID" value="KKN11488.1"/>
    <property type="molecule type" value="Genomic_DNA"/>
</dbReference>
<dbReference type="Gene3D" id="3.40.50.2300">
    <property type="match status" value="1"/>
</dbReference>
<dbReference type="SMART" id="SM00448">
    <property type="entry name" value="REC"/>
    <property type="match status" value="1"/>
</dbReference>
<dbReference type="GO" id="GO:0006355">
    <property type="term" value="P:regulation of DNA-templated transcription"/>
    <property type="evidence" value="ECO:0007669"/>
    <property type="project" value="InterPro"/>
</dbReference>
<proteinExistence type="predicted"/>
<evidence type="ECO:0000256" key="4">
    <source>
        <dbReference type="ARBA" id="ARBA00023125"/>
    </source>
</evidence>
<comment type="caution">
    <text evidence="8">The sequence shown here is derived from an EMBL/GenBank/DDBJ whole genome shotgun (WGS) entry which is preliminary data.</text>
</comment>